<dbReference type="PROSITE" id="PS01159">
    <property type="entry name" value="WW_DOMAIN_1"/>
    <property type="match status" value="7"/>
</dbReference>
<feature type="domain" description="WW" evidence="3">
    <location>
        <begin position="1374"/>
        <end position="1403"/>
    </location>
</feature>
<feature type="compositionally biased region" description="Basic and acidic residues" evidence="2">
    <location>
        <begin position="589"/>
        <end position="602"/>
    </location>
</feature>
<comment type="caution">
    <text evidence="4">The sequence shown here is derived from an EMBL/GenBank/DDBJ whole genome shotgun (WGS) entry which is preliminary data.</text>
</comment>
<feature type="domain" description="WW" evidence="3">
    <location>
        <begin position="1151"/>
        <end position="1185"/>
    </location>
</feature>
<dbReference type="InterPro" id="IPR003107">
    <property type="entry name" value="HAT"/>
</dbReference>
<dbReference type="InterPro" id="IPR001202">
    <property type="entry name" value="WW_dom"/>
</dbReference>
<evidence type="ECO:0000256" key="1">
    <source>
        <dbReference type="PROSITE-ProRule" id="PRU00339"/>
    </source>
</evidence>
<dbReference type="CDD" id="cd00201">
    <property type="entry name" value="WW"/>
    <property type="match status" value="5"/>
</dbReference>
<feature type="domain" description="WW" evidence="3">
    <location>
        <begin position="1231"/>
        <end position="1259"/>
    </location>
</feature>
<dbReference type="PROSITE" id="PS50020">
    <property type="entry name" value="WW_DOMAIN_2"/>
    <property type="match status" value="7"/>
</dbReference>
<feature type="compositionally biased region" description="Polar residues" evidence="2">
    <location>
        <begin position="58"/>
        <end position="68"/>
    </location>
</feature>
<feature type="domain" description="WW" evidence="3">
    <location>
        <begin position="1296"/>
        <end position="1329"/>
    </location>
</feature>
<dbReference type="InterPro" id="IPR011990">
    <property type="entry name" value="TPR-like_helical_dom_sf"/>
</dbReference>
<evidence type="ECO:0000259" key="3">
    <source>
        <dbReference type="PROSITE" id="PS50020"/>
    </source>
</evidence>
<dbReference type="SMART" id="SM00386">
    <property type="entry name" value="HAT"/>
    <property type="match status" value="4"/>
</dbReference>
<dbReference type="InterPro" id="IPR036020">
    <property type="entry name" value="WW_dom_sf"/>
</dbReference>
<feature type="compositionally biased region" description="Basic and acidic residues" evidence="2">
    <location>
        <begin position="1097"/>
        <end position="1114"/>
    </location>
</feature>
<dbReference type="SMART" id="SM00456">
    <property type="entry name" value="WW"/>
    <property type="match status" value="7"/>
</dbReference>
<feature type="compositionally biased region" description="Acidic residues" evidence="2">
    <location>
        <begin position="214"/>
        <end position="229"/>
    </location>
</feature>
<dbReference type="SUPFAM" id="SSF48452">
    <property type="entry name" value="TPR-like"/>
    <property type="match status" value="1"/>
</dbReference>
<feature type="compositionally biased region" description="Low complexity" evidence="2">
    <location>
        <begin position="1134"/>
        <end position="1145"/>
    </location>
</feature>
<dbReference type="Proteomes" id="UP001165065">
    <property type="component" value="Unassembled WGS sequence"/>
</dbReference>
<dbReference type="OrthoDB" id="194358at2759"/>
<dbReference type="PROSITE" id="PS50005">
    <property type="entry name" value="TPR"/>
    <property type="match status" value="1"/>
</dbReference>
<dbReference type="Pfam" id="PF14559">
    <property type="entry name" value="TPR_19"/>
    <property type="match status" value="1"/>
</dbReference>
<dbReference type="Gene3D" id="1.25.40.10">
    <property type="entry name" value="Tetratricopeptide repeat domain"/>
    <property type="match status" value="3"/>
</dbReference>
<protein>
    <recommendedName>
        <fullName evidence="3">WW domain-containing protein</fullName>
    </recommendedName>
</protein>
<dbReference type="PANTHER" id="PTHR44809:SF1">
    <property type="entry name" value="PROTEIN O-MANNOSYL-TRANSFERASE TMTC1"/>
    <property type="match status" value="1"/>
</dbReference>
<feature type="compositionally biased region" description="Basic and acidic residues" evidence="2">
    <location>
        <begin position="296"/>
        <end position="315"/>
    </location>
</feature>
<organism evidence="4 5">
    <name type="scientific">Triparma columacea</name>
    <dbReference type="NCBI Taxonomy" id="722753"/>
    <lineage>
        <taxon>Eukaryota</taxon>
        <taxon>Sar</taxon>
        <taxon>Stramenopiles</taxon>
        <taxon>Ochrophyta</taxon>
        <taxon>Bolidophyceae</taxon>
        <taxon>Parmales</taxon>
        <taxon>Triparmaceae</taxon>
        <taxon>Triparma</taxon>
    </lineage>
</organism>
<dbReference type="EMBL" id="BRYA01000369">
    <property type="protein sequence ID" value="GMI48008.1"/>
    <property type="molecule type" value="Genomic_DNA"/>
</dbReference>
<reference evidence="5" key="1">
    <citation type="journal article" date="2023" name="Commun. Biol.">
        <title>Genome analysis of Parmales, the sister group of diatoms, reveals the evolutionary specialization of diatoms from phago-mixotrophs to photoautotrophs.</title>
        <authorList>
            <person name="Ban H."/>
            <person name="Sato S."/>
            <person name="Yoshikawa S."/>
            <person name="Yamada K."/>
            <person name="Nakamura Y."/>
            <person name="Ichinomiya M."/>
            <person name="Sato N."/>
            <person name="Blanc-Mathieu R."/>
            <person name="Endo H."/>
            <person name="Kuwata A."/>
            <person name="Ogata H."/>
        </authorList>
    </citation>
    <scope>NUCLEOTIDE SEQUENCE [LARGE SCALE GENOMIC DNA]</scope>
</reference>
<dbReference type="InterPro" id="IPR019734">
    <property type="entry name" value="TPR_rpt"/>
</dbReference>
<sequence length="1560" mass="176486">MNTSSDPRFQSLSSVRRSLKELGLSTETPSATGEDRYKLLSARLTAHLYESGELTMDPGTNTFKQSPPKTKPDPVYNSRVDPNLSIIQLKGMLEGMGLSASTPGARGDQRHAVLLKRISDVYDDEDASNSDLSDEDDYRDSVAPPANIEEPYIKRRYFPSKDKDFGFDKPKSKSKAKGRKKKEEQPEPRDWASTASYNDDYDVISHTSRTSMQSDEDEDEDVEVEDTTETLDKNNKYGGFDKYGAAYRNRQHQKLKPPPSELPKEDTPGQPSAFDYLDAVTSQFNLNPTPILRPTTSERDRNSRPRTSERVKFNEPMEPFVAPSMRQVDDRPRATLHQHQANERIRQSQRREKEKEKEREKEREKEKDSEERRQRQAEKMERLKAKLSGAAPPKSPKPRSQQGTRAKGVEAPSAFPAGPKYGLEMGETQTKHEKRVARLKAKIKACQQERTTSIHSRLDSRSPMIDEDVKWADKRVSQHEVECARIKIICNRAKSSLVSSMLVDNGKLRMPAHNLLKTLLQRLGEAKRDLAAEKEKVREEEFASDVHGKRVEEGLQMKMRRIEAAGVGIGHMSSDEEEEEEDDDDDEEVGRRTTLEKSEIEKGGIGGTGRIDGRDGRGRSSLPAVVVPPPSPLDVDVSPVTVKAPHSNSPDNALVLPQSRGGVRLPKPDEPQELPPSTTVTPRSPKVAPPVVSAAPPQISQADRLSCEGLRLQDVDPDKACEMYEKSLALEPEGIRTLCNFGLFCYKKLKKMDDAEALFKRGVVVADLIAYDLEEAEEEGRREEHFRKNRVKINAAASLMSNYGNFLKSVRGFASESENMHIKAVALSPRHAGVLGNYAKFKMDARHDFIGAEELFQRALEADPEHSGNMTSYARMLKKMGRFDQAEGIYKRAMEVDPDNVIMLCNYANFQKKVRGDMEKAKELYEMGLRKNPDAQYLQKNWGIFMRDYEKGLSRTGSFKMAKKREVEEARKRMEEEGRKKAEEEKRRKEVEAAKKLLRGESLEDGRRKEEEEEEEEEKDDNDEEEDDFFVSEKLPAHLLTQKRDPSQLPLSVGGAGWVMYKHPSYGIYYHNELTGDSTYDKPKEWEENQHGFAKRRTGDGGKGVDDKEKGEWDRKDTFEVNLSSQFNGLFNQGSGATTTTTAESEGGDQEEVSGKWGRLTDQDTKMQYFYNSATGESRYERPDSYSTAEDAFKVARSGGTVEEEELDILSSQRSTHNKVETVTDKKGGAWGRYVDPETKVQYFFNEDTEESQYERPEGFETGRDAFREARAAAAVEGKPPADILSSMRSTHSVSETLEGDWVKYVDAEHGAYYFNSRTEESTYDRPVGMETSRNPFGVIEDGGVRLVPKPKDADILSSRRSAVEEPVEVGNKGWERYKDEETGYDYYYNSKTEESTYDRPVGFETVRGGGFGGRELQVKPDADILSSRRSAMEEPTEVLNGGWEKYQDPETGYDYWWNADTDESTYDRPVGFETVRGNPFSSVKGNLFGAQGSEMESADILSSRREADAVVEEFLNGGWVKYTDEATGHEYYWNESSQESTYSRPDGFQTHQNPFGGVR</sequence>
<feature type="region of interest" description="Disordered" evidence="2">
    <location>
        <begin position="566"/>
        <end position="698"/>
    </location>
</feature>
<dbReference type="GO" id="GO:0006396">
    <property type="term" value="P:RNA processing"/>
    <property type="evidence" value="ECO:0007669"/>
    <property type="project" value="InterPro"/>
</dbReference>
<dbReference type="PANTHER" id="PTHR44809">
    <property type="match status" value="1"/>
</dbReference>
<feature type="region of interest" description="Disordered" evidence="2">
    <location>
        <begin position="995"/>
        <end position="1028"/>
    </location>
</feature>
<feature type="compositionally biased region" description="Basic and acidic residues" evidence="2">
    <location>
        <begin position="181"/>
        <end position="190"/>
    </location>
</feature>
<evidence type="ECO:0000256" key="2">
    <source>
        <dbReference type="SAM" id="MobiDB-lite"/>
    </source>
</evidence>
<name>A0A9W7GP11_9STRA</name>
<gene>
    <name evidence="4" type="ORF">TrCOL_g5699</name>
</gene>
<feature type="compositionally biased region" description="Basic and acidic residues" evidence="2">
    <location>
        <begin position="159"/>
        <end position="171"/>
    </location>
</feature>
<feature type="region of interest" description="Disordered" evidence="2">
    <location>
        <begin position="1130"/>
        <end position="1156"/>
    </location>
</feature>
<feature type="compositionally biased region" description="Basic and acidic residues" evidence="2">
    <location>
        <begin position="340"/>
        <end position="384"/>
    </location>
</feature>
<feature type="compositionally biased region" description="Basic and acidic residues" evidence="2">
    <location>
        <begin position="995"/>
        <end position="1010"/>
    </location>
</feature>
<feature type="compositionally biased region" description="Low complexity" evidence="2">
    <location>
        <begin position="682"/>
        <end position="697"/>
    </location>
</feature>
<evidence type="ECO:0000313" key="5">
    <source>
        <dbReference type="Proteomes" id="UP001165065"/>
    </source>
</evidence>
<feature type="region of interest" description="Disordered" evidence="2">
    <location>
        <begin position="124"/>
        <end position="422"/>
    </location>
</feature>
<dbReference type="Gene3D" id="2.20.70.10">
    <property type="match status" value="7"/>
</dbReference>
<feature type="compositionally biased region" description="Acidic residues" evidence="2">
    <location>
        <begin position="1011"/>
        <end position="1028"/>
    </location>
</feature>
<feature type="compositionally biased region" description="Acidic residues" evidence="2">
    <location>
        <begin position="124"/>
        <end position="138"/>
    </location>
</feature>
<feature type="domain" description="WW" evidence="3">
    <location>
        <begin position="1438"/>
        <end position="1472"/>
    </location>
</feature>
<keyword evidence="5" id="KW-1185">Reference proteome</keyword>
<feature type="region of interest" description="Disordered" evidence="2">
    <location>
        <begin position="1089"/>
        <end position="1114"/>
    </location>
</feature>
<keyword evidence="1" id="KW-0802">TPR repeat</keyword>
<proteinExistence type="predicted"/>
<feature type="region of interest" description="Disordered" evidence="2">
    <location>
        <begin position="53"/>
        <end position="79"/>
    </location>
</feature>
<feature type="repeat" description="TPR" evidence="1">
    <location>
        <begin position="867"/>
        <end position="900"/>
    </location>
</feature>
<feature type="compositionally biased region" description="Polar residues" evidence="2">
    <location>
        <begin position="1536"/>
        <end position="1554"/>
    </location>
</feature>
<feature type="domain" description="WW" evidence="3">
    <location>
        <begin position="1514"/>
        <end position="1548"/>
    </location>
</feature>
<dbReference type="InterPro" id="IPR052943">
    <property type="entry name" value="TMTC_O-mannosyl-trnsfr"/>
</dbReference>
<accession>A0A9W7GP11</accession>
<evidence type="ECO:0000313" key="4">
    <source>
        <dbReference type="EMBL" id="GMI48008.1"/>
    </source>
</evidence>
<feature type="compositionally biased region" description="Acidic residues" evidence="2">
    <location>
        <begin position="575"/>
        <end position="588"/>
    </location>
</feature>
<dbReference type="SUPFAM" id="SSF51045">
    <property type="entry name" value="WW domain"/>
    <property type="match status" value="5"/>
</dbReference>
<feature type="domain" description="WW" evidence="3">
    <location>
        <begin position="1057"/>
        <end position="1085"/>
    </location>
</feature>
<feature type="region of interest" description="Disordered" evidence="2">
    <location>
        <begin position="1536"/>
        <end position="1560"/>
    </location>
</feature>